<dbReference type="InterPro" id="IPR011990">
    <property type="entry name" value="TPR-like_helical_dom_sf"/>
</dbReference>
<dbReference type="Gene3D" id="1.25.40.10">
    <property type="entry name" value="Tetratricopeptide repeat domain"/>
    <property type="match status" value="1"/>
</dbReference>
<evidence type="ECO:0000313" key="1">
    <source>
        <dbReference type="EMBL" id="GGI07535.1"/>
    </source>
</evidence>
<comment type="caution">
    <text evidence="1">The sequence shown here is derived from an EMBL/GenBank/DDBJ whole genome shotgun (WGS) entry which is preliminary data.</text>
</comment>
<evidence type="ECO:0008006" key="3">
    <source>
        <dbReference type="Google" id="ProtNLM"/>
    </source>
</evidence>
<gene>
    <name evidence="1" type="ORF">GCM10007368_16650</name>
</gene>
<keyword evidence="2" id="KW-1185">Reference proteome</keyword>
<sequence length="344" mass="36769">MRRAAATDGAKLPGDDSLKRMIRLWINGERRPSDEYAALLARTFGVVQVHTGGDSTDGFLDLLARAESSVDAELVDRFEAQTQSLRVLDRRLGARRLLGQAEAHAQNVADLVQWAEFGAVREGMAATGAEAAALAGWLALDLGKASDSWRLHNLARALAVEAGDTAVVAHVTAQQAYALLDAGRTSRAVKQFEAARQMAGTRVPGVVRSWLFAAEAEAHAAAGDTSTTLDLLDRATAALDDDDVPFVVLDSAHLARWRGSCLARLGHPEAIQVLNDALNRLDPDFNRAAAGLHADLATAYTVARQPDAARHHAQDAAKLSAATGSNRQRSRILALLGAEREQVQ</sequence>
<dbReference type="EMBL" id="BMDG01000005">
    <property type="protein sequence ID" value="GGI07535.1"/>
    <property type="molecule type" value="Genomic_DNA"/>
</dbReference>
<accession>A0ABQ2B889</accession>
<evidence type="ECO:0000313" key="2">
    <source>
        <dbReference type="Proteomes" id="UP000632535"/>
    </source>
</evidence>
<dbReference type="Proteomes" id="UP000632535">
    <property type="component" value="Unassembled WGS sequence"/>
</dbReference>
<name>A0ABQ2B889_9MICO</name>
<reference evidence="2" key="1">
    <citation type="journal article" date="2019" name="Int. J. Syst. Evol. Microbiol.">
        <title>The Global Catalogue of Microorganisms (GCM) 10K type strain sequencing project: providing services to taxonomists for standard genome sequencing and annotation.</title>
        <authorList>
            <consortium name="The Broad Institute Genomics Platform"/>
            <consortium name="The Broad Institute Genome Sequencing Center for Infectious Disease"/>
            <person name="Wu L."/>
            <person name="Ma J."/>
        </authorList>
    </citation>
    <scope>NUCLEOTIDE SEQUENCE [LARGE SCALE GENOMIC DNA]</scope>
    <source>
        <strain evidence="2">CCM 8653</strain>
    </source>
</reference>
<protein>
    <recommendedName>
        <fullName evidence="3">Tetratricopeptide repeat protein</fullName>
    </recommendedName>
</protein>
<dbReference type="SUPFAM" id="SSF48452">
    <property type="entry name" value="TPR-like"/>
    <property type="match status" value="1"/>
</dbReference>
<organism evidence="1 2">
    <name type="scientific">Isoptericola cucumis</name>
    <dbReference type="NCBI Taxonomy" id="1776856"/>
    <lineage>
        <taxon>Bacteria</taxon>
        <taxon>Bacillati</taxon>
        <taxon>Actinomycetota</taxon>
        <taxon>Actinomycetes</taxon>
        <taxon>Micrococcales</taxon>
        <taxon>Promicromonosporaceae</taxon>
        <taxon>Isoptericola</taxon>
    </lineage>
</organism>
<proteinExistence type="predicted"/>